<dbReference type="EMBL" id="SJZB01000043">
    <property type="protein sequence ID" value="TCJ12325.1"/>
    <property type="molecule type" value="Genomic_DNA"/>
</dbReference>
<gene>
    <name evidence="1" type="ORF">EZJ19_12355</name>
</gene>
<dbReference type="AlphaFoldDB" id="A0A4R1B7N3"/>
<protein>
    <submittedName>
        <fullName evidence="1">Uncharacterized protein</fullName>
    </submittedName>
</protein>
<keyword evidence="2" id="KW-1185">Reference proteome</keyword>
<accession>A0A4R1B7N3</accession>
<proteinExistence type="predicted"/>
<dbReference type="RefSeq" id="WP_131448038.1">
    <property type="nucleotide sequence ID" value="NZ_SJZB01000043.1"/>
</dbReference>
<dbReference type="Proteomes" id="UP000295443">
    <property type="component" value="Unassembled WGS sequence"/>
</dbReference>
<organism evidence="1 2">
    <name type="scientific">Parasulfuritortus cantonensis</name>
    <dbReference type="NCBI Taxonomy" id="2528202"/>
    <lineage>
        <taxon>Bacteria</taxon>
        <taxon>Pseudomonadati</taxon>
        <taxon>Pseudomonadota</taxon>
        <taxon>Betaproteobacteria</taxon>
        <taxon>Nitrosomonadales</taxon>
        <taxon>Thiobacillaceae</taxon>
        <taxon>Parasulfuritortus</taxon>
    </lineage>
</organism>
<evidence type="ECO:0000313" key="2">
    <source>
        <dbReference type="Proteomes" id="UP000295443"/>
    </source>
</evidence>
<dbReference type="OrthoDB" id="7567545at2"/>
<sequence>MSLNSTQLGKNILAAFKTVFAKKWPEIKEYGQAEAKKLAQTLVMIEALKAAGKINEEQARLHLEIQKNATRTVMLTLEGLGILAVEAALNAGLATIKDAVNTAVGFTLV</sequence>
<reference evidence="1 2" key="1">
    <citation type="submission" date="2019-03" db="EMBL/GenBank/DDBJ databases">
        <title>Genome sequence of Thiobacillaceae bacterium LSR1, a sulfur-oxidizing bacterium isolated from freshwater sediment.</title>
        <authorList>
            <person name="Li S."/>
        </authorList>
    </citation>
    <scope>NUCLEOTIDE SEQUENCE [LARGE SCALE GENOMIC DNA]</scope>
    <source>
        <strain evidence="1 2">LSR1</strain>
    </source>
</reference>
<name>A0A4R1B7N3_9PROT</name>
<evidence type="ECO:0000313" key="1">
    <source>
        <dbReference type="EMBL" id="TCJ12325.1"/>
    </source>
</evidence>
<comment type="caution">
    <text evidence="1">The sequence shown here is derived from an EMBL/GenBank/DDBJ whole genome shotgun (WGS) entry which is preliminary data.</text>
</comment>